<dbReference type="Gene3D" id="3.30.70.100">
    <property type="match status" value="1"/>
</dbReference>
<organism evidence="1 2">
    <name type="scientific">Artemisia annua</name>
    <name type="common">Sweet wormwood</name>
    <dbReference type="NCBI Taxonomy" id="35608"/>
    <lineage>
        <taxon>Eukaryota</taxon>
        <taxon>Viridiplantae</taxon>
        <taxon>Streptophyta</taxon>
        <taxon>Embryophyta</taxon>
        <taxon>Tracheophyta</taxon>
        <taxon>Spermatophyta</taxon>
        <taxon>Magnoliopsida</taxon>
        <taxon>eudicotyledons</taxon>
        <taxon>Gunneridae</taxon>
        <taxon>Pentapetalae</taxon>
        <taxon>asterids</taxon>
        <taxon>campanulids</taxon>
        <taxon>Asterales</taxon>
        <taxon>Asteraceae</taxon>
        <taxon>Asteroideae</taxon>
        <taxon>Anthemideae</taxon>
        <taxon>Artemisiinae</taxon>
        <taxon>Artemisia</taxon>
    </lineage>
</organism>
<comment type="caution">
    <text evidence="1">The sequence shown here is derived from an EMBL/GenBank/DDBJ whole genome shotgun (WGS) entry which is preliminary data.</text>
</comment>
<proteinExistence type="predicted"/>
<evidence type="ECO:0000313" key="2">
    <source>
        <dbReference type="Proteomes" id="UP000245207"/>
    </source>
</evidence>
<name>A0A2U1QBK3_ARTAN</name>
<gene>
    <name evidence="1" type="ORF">CTI12_AA051440</name>
</gene>
<dbReference type="AlphaFoldDB" id="A0A2U1QBK3"/>
<accession>A0A2U1QBK3</accession>
<dbReference type="InterPro" id="IPR036163">
    <property type="entry name" value="HMA_dom_sf"/>
</dbReference>
<dbReference type="SUPFAM" id="SSF55008">
    <property type="entry name" value="HMA, heavy metal-associated domain"/>
    <property type="match status" value="1"/>
</dbReference>
<reference evidence="1 2" key="1">
    <citation type="journal article" date="2018" name="Mol. Plant">
        <title>The genome of Artemisia annua provides insight into the evolution of Asteraceae family and artemisinin biosynthesis.</title>
        <authorList>
            <person name="Shen Q."/>
            <person name="Zhang L."/>
            <person name="Liao Z."/>
            <person name="Wang S."/>
            <person name="Yan T."/>
            <person name="Shi P."/>
            <person name="Liu M."/>
            <person name="Fu X."/>
            <person name="Pan Q."/>
            <person name="Wang Y."/>
            <person name="Lv Z."/>
            <person name="Lu X."/>
            <person name="Zhang F."/>
            <person name="Jiang W."/>
            <person name="Ma Y."/>
            <person name="Chen M."/>
            <person name="Hao X."/>
            <person name="Li L."/>
            <person name="Tang Y."/>
            <person name="Lv G."/>
            <person name="Zhou Y."/>
            <person name="Sun X."/>
            <person name="Brodelius P.E."/>
            <person name="Rose J.K.C."/>
            <person name="Tang K."/>
        </authorList>
    </citation>
    <scope>NUCLEOTIDE SEQUENCE [LARGE SCALE GENOMIC DNA]</scope>
    <source>
        <strain evidence="2">cv. Huhao1</strain>
        <tissue evidence="1">Leaf</tissue>
    </source>
</reference>
<protein>
    <submittedName>
        <fullName evidence="1">Uncharacterized protein</fullName>
    </submittedName>
</protein>
<evidence type="ECO:0000313" key="1">
    <source>
        <dbReference type="EMBL" id="PWA95379.1"/>
    </source>
</evidence>
<dbReference type="Proteomes" id="UP000245207">
    <property type="component" value="Unassembled WGS sequence"/>
</dbReference>
<dbReference type="EMBL" id="PKPP01000246">
    <property type="protein sequence ID" value="PWA95379.1"/>
    <property type="molecule type" value="Genomic_DNA"/>
</dbReference>
<keyword evidence="2" id="KW-1185">Reference proteome</keyword>
<dbReference type="OrthoDB" id="1649273at2759"/>
<sequence>MAVIDQNEDQKDDEFACEKMAIVPTTLATIESLTFPLVQEVVLLADFQCKRCQDRVADIVSRLNGEADSVEISLMDKKVTITLTRKHPRVAKIRENKFQPISVYKNPANKPSIVKRMFRSSSS</sequence>
<dbReference type="GO" id="GO:0046872">
    <property type="term" value="F:metal ion binding"/>
    <property type="evidence" value="ECO:0007669"/>
    <property type="project" value="InterPro"/>
</dbReference>